<dbReference type="PANTHER" id="PTHR38036:SF1">
    <property type="entry name" value="UPF0250 PROTEIN YBED"/>
    <property type="match status" value="1"/>
</dbReference>
<dbReference type="InterPro" id="IPR027471">
    <property type="entry name" value="YbeD-like_sf"/>
</dbReference>
<comment type="similarity">
    <text evidence="1 2">Belongs to the UPF0250 family.</text>
</comment>
<dbReference type="NCBIfam" id="NF003447">
    <property type="entry name" value="PRK04998.1"/>
    <property type="match status" value="1"/>
</dbReference>
<dbReference type="Gene3D" id="3.30.70.260">
    <property type="match status" value="1"/>
</dbReference>
<dbReference type="EMBL" id="CP020472">
    <property type="protein sequence ID" value="ARD21330.1"/>
    <property type="molecule type" value="Genomic_DNA"/>
</dbReference>
<proteinExistence type="inferred from homology"/>
<dbReference type="RefSeq" id="WP_055025773.1">
    <property type="nucleotide sequence ID" value="NZ_CANMJJ010000016.1"/>
</dbReference>
<evidence type="ECO:0000313" key="3">
    <source>
        <dbReference type="EMBL" id="ARD21330.1"/>
    </source>
</evidence>
<protein>
    <recommendedName>
        <fullName evidence="2">UPF0250 protein SJ2017_0999</fullName>
    </recommendedName>
</protein>
<reference evidence="3 4" key="1">
    <citation type="submission" date="2017-03" db="EMBL/GenBank/DDBJ databases">
        <title>Genome sequencing of Shewanella japonica KCTC 22435.</title>
        <authorList>
            <person name="Kim K.M."/>
        </authorList>
    </citation>
    <scope>NUCLEOTIDE SEQUENCE [LARGE SCALE GENOMIC DNA]</scope>
    <source>
        <strain evidence="3 4">KCTC 22435</strain>
    </source>
</reference>
<evidence type="ECO:0000256" key="2">
    <source>
        <dbReference type="HAMAP-Rule" id="MF_00659"/>
    </source>
</evidence>
<dbReference type="PANTHER" id="PTHR38036">
    <property type="entry name" value="UPF0250 PROTEIN YBED"/>
    <property type="match status" value="1"/>
</dbReference>
<dbReference type="InterPro" id="IPR007454">
    <property type="entry name" value="UPF0250_YbeD-like"/>
</dbReference>
<dbReference type="Proteomes" id="UP000191820">
    <property type="component" value="Chromosome"/>
</dbReference>
<dbReference type="Pfam" id="PF04359">
    <property type="entry name" value="DUF493"/>
    <property type="match status" value="1"/>
</dbReference>
<name>A0ABN4YEI4_9GAMM</name>
<dbReference type="HAMAP" id="MF_00659">
    <property type="entry name" value="UPF0250"/>
    <property type="match status" value="1"/>
</dbReference>
<keyword evidence="4" id="KW-1185">Reference proteome</keyword>
<dbReference type="SUPFAM" id="SSF117991">
    <property type="entry name" value="YbeD/HP0495-like"/>
    <property type="match status" value="1"/>
</dbReference>
<gene>
    <name evidence="3" type="ORF">SJ2017_0999</name>
</gene>
<sequence>MIDTNFGELMEFPNSCPFKVIGAADDTLADRVVAVAQQLAPGDYAPTVKSSSKGTYYAISIRITVTSKEHIEKVYTDLAAIEGVNRVL</sequence>
<accession>A0ABN4YEI4</accession>
<evidence type="ECO:0000313" key="4">
    <source>
        <dbReference type="Proteomes" id="UP000191820"/>
    </source>
</evidence>
<organism evidence="3 4">
    <name type="scientific">Shewanella japonica</name>
    <dbReference type="NCBI Taxonomy" id="93973"/>
    <lineage>
        <taxon>Bacteria</taxon>
        <taxon>Pseudomonadati</taxon>
        <taxon>Pseudomonadota</taxon>
        <taxon>Gammaproteobacteria</taxon>
        <taxon>Alteromonadales</taxon>
        <taxon>Shewanellaceae</taxon>
        <taxon>Shewanella</taxon>
    </lineage>
</organism>
<evidence type="ECO:0000256" key="1">
    <source>
        <dbReference type="ARBA" id="ARBA00008460"/>
    </source>
</evidence>